<comment type="similarity">
    <text evidence="1">Belongs to the sigma-70 factor family. ECF subfamily.</text>
</comment>
<evidence type="ECO:0000256" key="3">
    <source>
        <dbReference type="ARBA" id="ARBA00023082"/>
    </source>
</evidence>
<organism evidence="7 8">
    <name type="scientific">Candidatus Gemmiger avicola</name>
    <dbReference type="NCBI Taxonomy" id="2838605"/>
    <lineage>
        <taxon>Bacteria</taxon>
        <taxon>Bacillati</taxon>
        <taxon>Bacillota</taxon>
        <taxon>Clostridia</taxon>
        <taxon>Eubacteriales</taxon>
        <taxon>Gemmiger</taxon>
    </lineage>
</organism>
<dbReference type="GO" id="GO:0006352">
    <property type="term" value="P:DNA-templated transcription initiation"/>
    <property type="evidence" value="ECO:0007669"/>
    <property type="project" value="InterPro"/>
</dbReference>
<evidence type="ECO:0000313" key="8">
    <source>
        <dbReference type="Proteomes" id="UP000886803"/>
    </source>
</evidence>
<evidence type="ECO:0000256" key="4">
    <source>
        <dbReference type="ARBA" id="ARBA00023125"/>
    </source>
</evidence>
<proteinExistence type="inferred from homology"/>
<dbReference type="InterPro" id="IPR039425">
    <property type="entry name" value="RNA_pol_sigma-70-like"/>
</dbReference>
<name>A0A9D2M754_9FIRM</name>
<dbReference type="InterPro" id="IPR013325">
    <property type="entry name" value="RNA_pol_sigma_r2"/>
</dbReference>
<gene>
    <name evidence="7" type="ORF">H9945_06355</name>
</gene>
<evidence type="ECO:0000256" key="2">
    <source>
        <dbReference type="ARBA" id="ARBA00023015"/>
    </source>
</evidence>
<dbReference type="Pfam" id="PF08281">
    <property type="entry name" value="Sigma70_r4_2"/>
    <property type="match status" value="1"/>
</dbReference>
<dbReference type="GO" id="GO:0016987">
    <property type="term" value="F:sigma factor activity"/>
    <property type="evidence" value="ECO:0007669"/>
    <property type="project" value="UniProtKB-KW"/>
</dbReference>
<dbReference type="SUPFAM" id="SSF88946">
    <property type="entry name" value="Sigma2 domain of RNA polymerase sigma factors"/>
    <property type="match status" value="1"/>
</dbReference>
<sequence>MLRAQDPAPFFEALYEDTYADTLRYLTRRCADPAQLPDLMQEVYAEVYAVLLEKGGGYLRDPAAFVRHVAKAKLRRFYTLRQRLGTLIPLQRTAQDGELYDEPDLQQADQPPLPEQLVEDKLLAAEIAARLKTFPPDVQRIFVCVYALDMTLRQTAALLGMKESTVKAKLYRTLAKLREFYRKDGASE</sequence>
<dbReference type="NCBIfam" id="TIGR02937">
    <property type="entry name" value="sigma70-ECF"/>
    <property type="match status" value="1"/>
</dbReference>
<dbReference type="GO" id="GO:0003677">
    <property type="term" value="F:DNA binding"/>
    <property type="evidence" value="ECO:0007669"/>
    <property type="project" value="UniProtKB-KW"/>
</dbReference>
<keyword evidence="5" id="KW-0804">Transcription</keyword>
<evidence type="ECO:0000259" key="6">
    <source>
        <dbReference type="Pfam" id="PF08281"/>
    </source>
</evidence>
<dbReference type="InterPro" id="IPR013324">
    <property type="entry name" value="RNA_pol_sigma_r3/r4-like"/>
</dbReference>
<evidence type="ECO:0000256" key="1">
    <source>
        <dbReference type="ARBA" id="ARBA00010641"/>
    </source>
</evidence>
<feature type="domain" description="RNA polymerase sigma factor 70 region 4 type 2" evidence="6">
    <location>
        <begin position="126"/>
        <end position="177"/>
    </location>
</feature>
<evidence type="ECO:0000313" key="7">
    <source>
        <dbReference type="EMBL" id="HJB42103.1"/>
    </source>
</evidence>
<dbReference type="InterPro" id="IPR013249">
    <property type="entry name" value="RNA_pol_sigma70_r4_t2"/>
</dbReference>
<accession>A0A9D2M754</accession>
<dbReference type="Gene3D" id="1.10.1740.10">
    <property type="match status" value="1"/>
</dbReference>
<reference evidence="7" key="1">
    <citation type="journal article" date="2021" name="PeerJ">
        <title>Extensive microbial diversity within the chicken gut microbiome revealed by metagenomics and culture.</title>
        <authorList>
            <person name="Gilroy R."/>
            <person name="Ravi A."/>
            <person name="Getino M."/>
            <person name="Pursley I."/>
            <person name="Horton D.L."/>
            <person name="Alikhan N.F."/>
            <person name="Baker D."/>
            <person name="Gharbi K."/>
            <person name="Hall N."/>
            <person name="Watson M."/>
            <person name="Adriaenssens E.M."/>
            <person name="Foster-Nyarko E."/>
            <person name="Jarju S."/>
            <person name="Secka A."/>
            <person name="Antonio M."/>
            <person name="Oren A."/>
            <person name="Chaudhuri R.R."/>
            <person name="La Ragione R."/>
            <person name="Hildebrand F."/>
            <person name="Pallen M.J."/>
        </authorList>
    </citation>
    <scope>NUCLEOTIDE SEQUENCE</scope>
    <source>
        <strain evidence="7">ChiBcec8-13705</strain>
    </source>
</reference>
<keyword evidence="4" id="KW-0238">DNA-binding</keyword>
<dbReference type="InterPro" id="IPR036388">
    <property type="entry name" value="WH-like_DNA-bd_sf"/>
</dbReference>
<dbReference type="Gene3D" id="1.10.10.10">
    <property type="entry name" value="Winged helix-like DNA-binding domain superfamily/Winged helix DNA-binding domain"/>
    <property type="match status" value="1"/>
</dbReference>
<dbReference type="SUPFAM" id="SSF88659">
    <property type="entry name" value="Sigma3 and sigma4 domains of RNA polymerase sigma factors"/>
    <property type="match status" value="1"/>
</dbReference>
<evidence type="ECO:0000256" key="5">
    <source>
        <dbReference type="ARBA" id="ARBA00023163"/>
    </source>
</evidence>
<comment type="caution">
    <text evidence="7">The sequence shown here is derived from an EMBL/GenBank/DDBJ whole genome shotgun (WGS) entry which is preliminary data.</text>
</comment>
<dbReference type="EMBL" id="DWYG01000104">
    <property type="protein sequence ID" value="HJB42103.1"/>
    <property type="molecule type" value="Genomic_DNA"/>
</dbReference>
<dbReference type="PANTHER" id="PTHR43133:SF8">
    <property type="entry name" value="RNA POLYMERASE SIGMA FACTOR HI_1459-RELATED"/>
    <property type="match status" value="1"/>
</dbReference>
<dbReference type="AlphaFoldDB" id="A0A9D2M754"/>
<keyword evidence="3" id="KW-0731">Sigma factor</keyword>
<keyword evidence="2" id="KW-0805">Transcription regulation</keyword>
<dbReference type="PANTHER" id="PTHR43133">
    <property type="entry name" value="RNA POLYMERASE ECF-TYPE SIGMA FACTO"/>
    <property type="match status" value="1"/>
</dbReference>
<dbReference type="Proteomes" id="UP000886803">
    <property type="component" value="Unassembled WGS sequence"/>
</dbReference>
<dbReference type="InterPro" id="IPR014284">
    <property type="entry name" value="RNA_pol_sigma-70_dom"/>
</dbReference>
<protein>
    <submittedName>
        <fullName evidence="7">Sigma-70 family RNA polymerase sigma factor</fullName>
    </submittedName>
</protein>
<reference evidence="7" key="2">
    <citation type="submission" date="2021-04" db="EMBL/GenBank/DDBJ databases">
        <authorList>
            <person name="Gilroy R."/>
        </authorList>
    </citation>
    <scope>NUCLEOTIDE SEQUENCE</scope>
    <source>
        <strain evidence="7">ChiBcec8-13705</strain>
    </source>
</reference>